<dbReference type="EMBL" id="MWBO01000002">
    <property type="protein sequence ID" value="OQA53437.1"/>
    <property type="molecule type" value="Genomic_DNA"/>
</dbReference>
<organism evidence="1">
    <name type="scientific">candidate division WS2 bacterium ADurb.Bin280</name>
    <dbReference type="NCBI Taxonomy" id="1852829"/>
    <lineage>
        <taxon>Bacteria</taxon>
        <taxon>candidate division WS2</taxon>
    </lineage>
</organism>
<accession>A0A1V5SG20</accession>
<sequence length="213" mass="22549">MQYKATPALLNWAKTADCFAGARARACAELGDALMKLLAPPHGQAHMLTSLVASLDPLPEVRVSEMYNHGARMEVTVAVGFAFEQPSWNGALEALPGNPAALWDAIVDAIAVARGFTDATDLVAIVKGRVMTAEEFTPGFTEVFLLVASYASEALRKPRLLFAAGREIAKTLLETMGPTTALVGKVAIKLGDVLRPKLPRSGEVTIGCDGEGD</sequence>
<gene>
    <name evidence="1" type="ORF">BWY43_00010</name>
</gene>
<evidence type="ECO:0000313" key="1">
    <source>
        <dbReference type="EMBL" id="OQA53437.1"/>
    </source>
</evidence>
<comment type="caution">
    <text evidence="1">The sequence shown here is derived from an EMBL/GenBank/DDBJ whole genome shotgun (WGS) entry which is preliminary data.</text>
</comment>
<reference evidence="1" key="1">
    <citation type="submission" date="2017-02" db="EMBL/GenBank/DDBJ databases">
        <title>Delving into the versatile metabolic prowess of the omnipresent phylum Bacteroidetes.</title>
        <authorList>
            <person name="Nobu M.K."/>
            <person name="Mei R."/>
            <person name="Narihiro T."/>
            <person name="Kuroda K."/>
            <person name="Liu W.-T."/>
        </authorList>
    </citation>
    <scope>NUCLEOTIDE SEQUENCE</scope>
    <source>
        <strain evidence="1">ADurb.Bin280</strain>
    </source>
</reference>
<dbReference type="Proteomes" id="UP000485367">
    <property type="component" value="Unassembled WGS sequence"/>
</dbReference>
<dbReference type="AlphaFoldDB" id="A0A1V5SG20"/>
<proteinExistence type="predicted"/>
<protein>
    <submittedName>
        <fullName evidence="1">Uncharacterized protein</fullName>
    </submittedName>
</protein>
<name>A0A1V5SG20_9BACT</name>